<evidence type="ECO:0000256" key="6">
    <source>
        <dbReference type="ARBA" id="ARBA00034485"/>
    </source>
</evidence>
<evidence type="ECO:0000256" key="8">
    <source>
        <dbReference type="ARBA" id="ARBA00034557"/>
    </source>
</evidence>
<dbReference type="GeneID" id="112907339"/>
<feature type="compositionally biased region" description="Basic and acidic residues" evidence="10">
    <location>
        <begin position="151"/>
        <end position="160"/>
    </location>
</feature>
<protein>
    <recommendedName>
        <fullName evidence="7">Lysosomal enzyme trafficking factor</fullName>
    </recommendedName>
    <alternativeName>
        <fullName evidence="8">Transmembrane protein 251</fullName>
    </alternativeName>
</protein>
<evidence type="ECO:0000256" key="10">
    <source>
        <dbReference type="SAM" id="MobiDB-lite"/>
    </source>
</evidence>
<keyword evidence="3 11" id="KW-1133">Transmembrane helix</keyword>
<organism evidence="12 13">
    <name type="scientific">Vulpes vulpes</name>
    <name type="common">Red fox</name>
    <dbReference type="NCBI Taxonomy" id="9627"/>
    <lineage>
        <taxon>Eukaryota</taxon>
        <taxon>Metazoa</taxon>
        <taxon>Chordata</taxon>
        <taxon>Craniata</taxon>
        <taxon>Vertebrata</taxon>
        <taxon>Euteleostomi</taxon>
        <taxon>Mammalia</taxon>
        <taxon>Eutheria</taxon>
        <taxon>Laurasiatheria</taxon>
        <taxon>Carnivora</taxon>
        <taxon>Caniformia</taxon>
        <taxon>Canidae</taxon>
        <taxon>Vulpes</taxon>
    </lineage>
</organism>
<feature type="region of interest" description="Disordered" evidence="10">
    <location>
        <begin position="1"/>
        <end position="187"/>
    </location>
</feature>
<comment type="similarity">
    <text evidence="6">Belongs to the LYSET family.</text>
</comment>
<sequence>MPSEGAHPSPRASPQPRVTVPQAADVESNPAGAQVAPHSTPCLRRSPQVRSGSEACEHQAVGSAAGAGDPRQARPPGERPPGRLTLGRAVVRAPRRRSGGPASPHSEGDRADGGPPRGAGRGRGAGPSSSGEEARGLRPRPHLSRPGARWEATRRHDGRSARASGPSRKSRLWQHPGRRAGGPNGTGRHRAWRMMNFRQRMGWIGVGLYLLASAGAFYYVFEINETYNRLALEHIQQHPEEPLEGTTWTHSLKARLLSLPFWFWTVIFLIPYLQMFLFLYSCTRADPKTVGYCIIPICLAVICNRHQAFVKASNQISRLQLIDT</sequence>
<keyword evidence="4" id="KW-0333">Golgi apparatus</keyword>
<evidence type="ECO:0000256" key="1">
    <source>
        <dbReference type="ARBA" id="ARBA00004653"/>
    </source>
</evidence>
<comment type="subunit">
    <text evidence="9">Interacts with GNPTAB; this interaction is important for proper localization of GNPTAB in Golgi stacks. Interacts with MBTPS1.</text>
</comment>
<keyword evidence="5 11" id="KW-0472">Membrane</keyword>
<evidence type="ECO:0000256" key="7">
    <source>
        <dbReference type="ARBA" id="ARBA00034539"/>
    </source>
</evidence>
<reference evidence="13" key="1">
    <citation type="submission" date="2025-08" db="UniProtKB">
        <authorList>
            <consortium name="RefSeq"/>
        </authorList>
    </citation>
    <scope>IDENTIFICATION</scope>
    <source>
        <tissue evidence="13">Cell line</tissue>
    </source>
</reference>
<accession>A0ABM4ZGM3</accession>
<dbReference type="Pfam" id="PF15190">
    <property type="entry name" value="TMEM251"/>
    <property type="match status" value="1"/>
</dbReference>
<comment type="subcellular location">
    <subcellularLocation>
        <location evidence="1">Golgi apparatus membrane</location>
        <topology evidence="1">Multi-pass membrane protein</topology>
    </subcellularLocation>
</comment>
<name>A0ABM4ZGM3_VULVU</name>
<keyword evidence="12" id="KW-1185">Reference proteome</keyword>
<feature type="compositionally biased region" description="Basic residues" evidence="10">
    <location>
        <begin position="168"/>
        <end position="178"/>
    </location>
</feature>
<feature type="compositionally biased region" description="Gly residues" evidence="10">
    <location>
        <begin position="115"/>
        <end position="125"/>
    </location>
</feature>
<gene>
    <name evidence="13" type="primary">LYSET</name>
</gene>
<feature type="transmembrane region" description="Helical" evidence="11">
    <location>
        <begin position="261"/>
        <end position="280"/>
    </location>
</feature>
<evidence type="ECO:0000256" key="2">
    <source>
        <dbReference type="ARBA" id="ARBA00022692"/>
    </source>
</evidence>
<evidence type="ECO:0000313" key="12">
    <source>
        <dbReference type="Proteomes" id="UP001652641"/>
    </source>
</evidence>
<evidence type="ECO:0000313" key="13">
    <source>
        <dbReference type="RefSeq" id="XP_072601693.1"/>
    </source>
</evidence>
<keyword evidence="2 11" id="KW-0812">Transmembrane</keyword>
<dbReference type="InterPro" id="IPR028024">
    <property type="entry name" value="LYSET"/>
</dbReference>
<feature type="transmembrane region" description="Helical" evidence="11">
    <location>
        <begin position="201"/>
        <end position="221"/>
    </location>
</feature>
<dbReference type="RefSeq" id="XP_072601693.1">
    <property type="nucleotide sequence ID" value="XM_072745592.1"/>
</dbReference>
<proteinExistence type="inferred from homology"/>
<evidence type="ECO:0000256" key="5">
    <source>
        <dbReference type="ARBA" id="ARBA00023136"/>
    </source>
</evidence>
<dbReference type="PANTHER" id="PTHR31925:SF1">
    <property type="entry name" value="LYSOSOMAL ENZYME TRAFFICKING FACTOR"/>
    <property type="match status" value="1"/>
</dbReference>
<evidence type="ECO:0000256" key="4">
    <source>
        <dbReference type="ARBA" id="ARBA00023034"/>
    </source>
</evidence>
<dbReference type="PANTHER" id="PTHR31925">
    <property type="entry name" value="TRANSMEMBRANE PROTEIN 251"/>
    <property type="match status" value="1"/>
</dbReference>
<evidence type="ECO:0000256" key="3">
    <source>
        <dbReference type="ARBA" id="ARBA00022989"/>
    </source>
</evidence>
<dbReference type="Proteomes" id="UP001652641">
    <property type="component" value="Unplaced"/>
</dbReference>
<evidence type="ECO:0000256" key="11">
    <source>
        <dbReference type="SAM" id="Phobius"/>
    </source>
</evidence>
<evidence type="ECO:0000256" key="9">
    <source>
        <dbReference type="ARBA" id="ARBA00047038"/>
    </source>
</evidence>